<gene>
    <name evidence="1" type="ORF">BC10311_00954</name>
</gene>
<dbReference type="AlphaFoldDB" id="A0AB37YLK9"/>
<dbReference type="EMBL" id="FMBG01000011">
    <property type="protein sequence ID" value="SCB97565.1"/>
    <property type="molecule type" value="Genomic_DNA"/>
</dbReference>
<accession>A0AB37YLK9</accession>
<organism evidence="1 2">
    <name type="scientific">Bacillus wiedmannii</name>
    <dbReference type="NCBI Taxonomy" id="1890302"/>
    <lineage>
        <taxon>Bacteria</taxon>
        <taxon>Bacillati</taxon>
        <taxon>Bacillota</taxon>
        <taxon>Bacilli</taxon>
        <taxon>Bacillales</taxon>
        <taxon>Bacillaceae</taxon>
        <taxon>Bacillus</taxon>
        <taxon>Bacillus cereus group</taxon>
    </lineage>
</organism>
<evidence type="ECO:0000313" key="1">
    <source>
        <dbReference type="EMBL" id="SCB97565.1"/>
    </source>
</evidence>
<comment type="caution">
    <text evidence="1">The sequence shown here is derived from an EMBL/GenBank/DDBJ whole genome shotgun (WGS) entry which is preliminary data.</text>
</comment>
<protein>
    <recommendedName>
        <fullName evidence="3">SHOCT domain-containing protein</fullName>
    </recommendedName>
</protein>
<proteinExistence type="predicted"/>
<evidence type="ECO:0008006" key="3">
    <source>
        <dbReference type="Google" id="ProtNLM"/>
    </source>
</evidence>
<dbReference type="Proteomes" id="UP000195728">
    <property type="component" value="Unassembled WGS sequence"/>
</dbReference>
<evidence type="ECO:0000313" key="2">
    <source>
        <dbReference type="Proteomes" id="UP000195728"/>
    </source>
</evidence>
<name>A0AB37YLK9_9BACI</name>
<reference evidence="1 2" key="1">
    <citation type="submission" date="2016-08" db="EMBL/GenBank/DDBJ databases">
        <authorList>
            <person name="Loux V."/>
            <person name="Rue O."/>
        </authorList>
    </citation>
    <scope>NUCLEOTIDE SEQUENCE [LARGE SCALE GENOMIC DNA]</scope>
    <source>
        <strain evidence="1 2">WSBC_10311</strain>
    </source>
</reference>
<sequence>MESRGADGILKYKELLDQGIITEEELSVKKK</sequence>